<evidence type="ECO:0000256" key="7">
    <source>
        <dbReference type="ARBA" id="ARBA00022806"/>
    </source>
</evidence>
<gene>
    <name evidence="12" type="primary">cas3</name>
    <name evidence="12" type="ORF">J9253_05020</name>
</gene>
<keyword evidence="5" id="KW-0547">Nucleotide-binding</keyword>
<dbReference type="Pfam" id="PF18019">
    <property type="entry name" value="Cas3_HD"/>
    <property type="match status" value="1"/>
</dbReference>
<dbReference type="PROSITE" id="PS51192">
    <property type="entry name" value="HELICASE_ATP_BIND_1"/>
    <property type="match status" value="1"/>
</dbReference>
<dbReference type="InterPro" id="IPR052511">
    <property type="entry name" value="ATP-dep_Helicase"/>
</dbReference>
<evidence type="ECO:0000259" key="11">
    <source>
        <dbReference type="PROSITE" id="PS51643"/>
    </source>
</evidence>
<keyword evidence="4" id="KW-0479">Metal-binding</keyword>
<dbReference type="InterPro" id="IPR006474">
    <property type="entry name" value="Helicase_Cas3_CRISPR-ass_core"/>
</dbReference>
<proteinExistence type="inferred from homology"/>
<evidence type="ECO:0000256" key="9">
    <source>
        <dbReference type="ARBA" id="ARBA00023118"/>
    </source>
</evidence>
<evidence type="ECO:0000313" key="13">
    <source>
        <dbReference type="Proteomes" id="UP000672039"/>
    </source>
</evidence>
<keyword evidence="9" id="KW-0051">Antiviral defense</keyword>
<evidence type="ECO:0000256" key="2">
    <source>
        <dbReference type="ARBA" id="ARBA00009046"/>
    </source>
</evidence>
<evidence type="ECO:0000256" key="1">
    <source>
        <dbReference type="ARBA" id="ARBA00006847"/>
    </source>
</evidence>
<keyword evidence="7" id="KW-0347">Helicase</keyword>
<comment type="similarity">
    <text evidence="1">In the N-terminal section; belongs to the CRISPR-associated nuclease Cas3-HD family.</text>
</comment>
<organism evidence="12 13">
    <name type="scientific">Thiothrix litoralis</name>
    <dbReference type="NCBI Taxonomy" id="2891210"/>
    <lineage>
        <taxon>Bacteria</taxon>
        <taxon>Pseudomonadati</taxon>
        <taxon>Pseudomonadota</taxon>
        <taxon>Gammaproteobacteria</taxon>
        <taxon>Thiotrichales</taxon>
        <taxon>Thiotrichaceae</taxon>
        <taxon>Thiothrix</taxon>
    </lineage>
</organism>
<name>A0ABX7WYD7_9GAMM</name>
<evidence type="ECO:0000313" key="12">
    <source>
        <dbReference type="EMBL" id="QTR47303.1"/>
    </source>
</evidence>
<dbReference type="Pfam" id="PF22590">
    <property type="entry name" value="Cas3-like_C_2"/>
    <property type="match status" value="1"/>
</dbReference>
<dbReference type="EMBL" id="CP072801">
    <property type="protein sequence ID" value="QTR47303.1"/>
    <property type="molecule type" value="Genomic_DNA"/>
</dbReference>
<reference evidence="12 13" key="1">
    <citation type="submission" date="2021-04" db="EMBL/GenBank/DDBJ databases">
        <title>Genomics, taxonomy and metabolism of representatives of sulfur bacteria of the genus Thiothrix: Thiothrix fructosivorans QT, Thiothrix unzii A1T and three new species, Thiothrix subterranea sp. nov., Thiothrix litoralis sp. nov. and 'Candidatus Thiothrix anitrata' sp. nov.</title>
        <authorList>
            <person name="Ravin N.V."/>
            <person name="Smolyakov D."/>
            <person name="Rudenko T.S."/>
            <person name="Mardanov A.V."/>
            <person name="Beletsky A.V."/>
            <person name="Markov N.D."/>
            <person name="Fomenkov A.I."/>
            <person name="Roberts R.J."/>
            <person name="Karnachuk O.V."/>
            <person name="Novikov A."/>
            <person name="Grabovich M.Y."/>
        </authorList>
    </citation>
    <scope>NUCLEOTIDE SEQUENCE [LARGE SCALE GENOMIC DNA]</scope>
    <source>
        <strain evidence="12 13">AS</strain>
    </source>
</reference>
<dbReference type="InterPro" id="IPR038257">
    <property type="entry name" value="CRISPR-assoc_Cas3_HD_sf"/>
</dbReference>
<evidence type="ECO:0000256" key="4">
    <source>
        <dbReference type="ARBA" id="ARBA00022723"/>
    </source>
</evidence>
<evidence type="ECO:0000256" key="5">
    <source>
        <dbReference type="ARBA" id="ARBA00022741"/>
    </source>
</evidence>
<evidence type="ECO:0000256" key="6">
    <source>
        <dbReference type="ARBA" id="ARBA00022801"/>
    </source>
</evidence>
<dbReference type="PROSITE" id="PS51643">
    <property type="entry name" value="HD_CAS3"/>
    <property type="match status" value="1"/>
</dbReference>
<dbReference type="NCBIfam" id="TIGR01587">
    <property type="entry name" value="cas3_core"/>
    <property type="match status" value="1"/>
</dbReference>
<dbReference type="Pfam" id="PF00270">
    <property type="entry name" value="DEAD"/>
    <property type="match status" value="1"/>
</dbReference>
<evidence type="ECO:0000256" key="3">
    <source>
        <dbReference type="ARBA" id="ARBA00022722"/>
    </source>
</evidence>
<dbReference type="SUPFAM" id="SSF52540">
    <property type="entry name" value="P-loop containing nucleoside triphosphate hydrolases"/>
    <property type="match status" value="1"/>
</dbReference>
<protein>
    <submittedName>
        <fullName evidence="12">CRISPR-associated helicase Cas3</fullName>
    </submittedName>
</protein>
<sequence length="747" mass="83094">MGKSRPIAHVRFDEQGQAIEHWLDDHLRDVAALATQYANTFNSTDWAHVAGIWHDLGKYNPEFQRYISDKTGYVAANAHIETDHAPGKVNHSAAGALYAIQKHPALGRILAYLIAGHHSGLPDWVKDDADGRSLEEILQDSIHLDKALQVPVPADILQTKMPTSPPVDGIDNAALWIRMLFSCLVDADFLDTERFMQEDKFDQRGQYPEIASLLTRFNQHMASFAAKAADTPVNRLRTQILRDCRGAAPKPPGIFSLTVPTGGGKTLSGMAFALEHAIQHGKQRVIYAIPYTSIIEQTANIYRNIFGNCVVEHHSNLDPDRENAQSRLAAENWDAPIIVTTNVQLFESLFASRTSRCRKLHNLANSVIVLDEAQLLPPEFLNPILGVMKALVEHYGVTFVLSTATQPALHTYHDPFGKAVVQGFDAEQISEIMPDPAALFVALERVAVELPADLVSERSWEDLAEEIAERDSVLVIVNTKQQAAELCRLLPADTYYLTTNLCGEHRSEKLKDIRQRLQDGEPVRVVSTQLIEAGVDVDFPVVYRALAGLDSIAQAAGRCNREGKLVEQGRVVVFVPPLNAKLPGHLGRSVTVSRSLLPTFTAAPLHHSHFQTYFEHFYARAESRDKHGIVDLLAQNARELKIQFRTAAQRFRLIDDEGSAVLVTYGDGAKLIEQLKFIGPKRNLMRKLQRYTVTVREQVKKRLVQAGDIRELANLPGVYEQITPGLYDQKLGLLVDGVSLSAESLYL</sequence>
<dbReference type="InterPro" id="IPR006483">
    <property type="entry name" value="CRISPR-assoc_Cas3_HD"/>
</dbReference>
<feature type="domain" description="HD Cas3-type" evidence="11">
    <location>
        <begin position="16"/>
        <end position="190"/>
    </location>
</feature>
<dbReference type="SMART" id="SM00487">
    <property type="entry name" value="DEXDc"/>
    <property type="match status" value="1"/>
</dbReference>
<keyword evidence="13" id="KW-1185">Reference proteome</keyword>
<dbReference type="SUPFAM" id="SSF109604">
    <property type="entry name" value="HD-domain/PDEase-like"/>
    <property type="match status" value="1"/>
</dbReference>
<dbReference type="InterPro" id="IPR027417">
    <property type="entry name" value="P-loop_NTPase"/>
</dbReference>
<dbReference type="Proteomes" id="UP000672039">
    <property type="component" value="Chromosome"/>
</dbReference>
<dbReference type="PANTHER" id="PTHR47962:SF5">
    <property type="entry name" value="ATP-DEPENDENT HELICASE LHR-RELATED"/>
    <property type="match status" value="1"/>
</dbReference>
<dbReference type="InterPro" id="IPR054712">
    <property type="entry name" value="Cas3-like_dom"/>
</dbReference>
<comment type="similarity">
    <text evidence="2">In the central section; belongs to the CRISPR-associated helicase Cas3 family.</text>
</comment>
<dbReference type="RefSeq" id="WP_210223578.1">
    <property type="nucleotide sequence ID" value="NZ_CP072801.1"/>
</dbReference>
<dbReference type="CDD" id="cd17930">
    <property type="entry name" value="DEXHc_cas3"/>
    <property type="match status" value="1"/>
</dbReference>
<keyword evidence="8" id="KW-0067">ATP-binding</keyword>
<accession>A0ABX7WYD7</accession>
<keyword evidence="6" id="KW-0378">Hydrolase</keyword>
<dbReference type="InterPro" id="IPR014001">
    <property type="entry name" value="Helicase_ATP-bd"/>
</dbReference>
<feature type="domain" description="Helicase ATP-binding" evidence="10">
    <location>
        <begin position="246"/>
        <end position="407"/>
    </location>
</feature>
<dbReference type="CDD" id="cd09641">
    <property type="entry name" value="Cas3''_I"/>
    <property type="match status" value="1"/>
</dbReference>
<evidence type="ECO:0000256" key="8">
    <source>
        <dbReference type="ARBA" id="ARBA00022840"/>
    </source>
</evidence>
<keyword evidence="3" id="KW-0540">Nuclease</keyword>
<dbReference type="NCBIfam" id="TIGR01596">
    <property type="entry name" value="cas3_HD"/>
    <property type="match status" value="1"/>
</dbReference>
<dbReference type="Gene3D" id="1.10.3210.30">
    <property type="match status" value="1"/>
</dbReference>
<dbReference type="PANTHER" id="PTHR47962">
    <property type="entry name" value="ATP-DEPENDENT HELICASE LHR-RELATED-RELATED"/>
    <property type="match status" value="1"/>
</dbReference>
<dbReference type="Gene3D" id="3.40.50.300">
    <property type="entry name" value="P-loop containing nucleotide triphosphate hydrolases"/>
    <property type="match status" value="2"/>
</dbReference>
<dbReference type="InterPro" id="IPR011545">
    <property type="entry name" value="DEAD/DEAH_box_helicase_dom"/>
</dbReference>
<evidence type="ECO:0000259" key="10">
    <source>
        <dbReference type="PROSITE" id="PS51192"/>
    </source>
</evidence>